<dbReference type="EMBL" id="JAUJYN010000002">
    <property type="protein sequence ID" value="KAK1278330.1"/>
    <property type="molecule type" value="Genomic_DNA"/>
</dbReference>
<reference evidence="1" key="2">
    <citation type="submission" date="2023-06" db="EMBL/GenBank/DDBJ databases">
        <authorList>
            <person name="Ma L."/>
            <person name="Liu K.-W."/>
            <person name="Li Z."/>
            <person name="Hsiao Y.-Y."/>
            <person name="Qi Y."/>
            <person name="Fu T."/>
            <person name="Tang G."/>
            <person name="Zhang D."/>
            <person name="Sun W.-H."/>
            <person name="Liu D.-K."/>
            <person name="Li Y."/>
            <person name="Chen G.-Z."/>
            <person name="Liu X.-D."/>
            <person name="Liao X.-Y."/>
            <person name="Jiang Y.-T."/>
            <person name="Yu X."/>
            <person name="Hao Y."/>
            <person name="Huang J."/>
            <person name="Zhao X.-W."/>
            <person name="Ke S."/>
            <person name="Chen Y.-Y."/>
            <person name="Wu W.-L."/>
            <person name="Hsu J.-L."/>
            <person name="Lin Y.-F."/>
            <person name="Huang M.-D."/>
            <person name="Li C.-Y."/>
            <person name="Huang L."/>
            <person name="Wang Z.-W."/>
            <person name="Zhao X."/>
            <person name="Zhong W.-Y."/>
            <person name="Peng D.-H."/>
            <person name="Ahmad S."/>
            <person name="Lan S."/>
            <person name="Zhang J.-S."/>
            <person name="Tsai W.-C."/>
            <person name="Van De Peer Y."/>
            <person name="Liu Z.-J."/>
        </authorList>
    </citation>
    <scope>NUCLEOTIDE SEQUENCE</scope>
    <source>
        <strain evidence="1">SCP</strain>
        <tissue evidence="1">Leaves</tissue>
    </source>
</reference>
<dbReference type="PANTHER" id="PTHR14791">
    <property type="entry name" value="BOMB/KIRA PROTEINS"/>
    <property type="match status" value="1"/>
</dbReference>
<reference evidence="1" key="1">
    <citation type="journal article" date="2023" name="Nat. Commun.">
        <title>Diploid and tetraploid genomes of Acorus and the evolution of monocots.</title>
        <authorList>
            <person name="Ma L."/>
            <person name="Liu K.W."/>
            <person name="Li Z."/>
            <person name="Hsiao Y.Y."/>
            <person name="Qi Y."/>
            <person name="Fu T."/>
            <person name="Tang G.D."/>
            <person name="Zhang D."/>
            <person name="Sun W.H."/>
            <person name="Liu D.K."/>
            <person name="Li Y."/>
            <person name="Chen G.Z."/>
            <person name="Liu X.D."/>
            <person name="Liao X.Y."/>
            <person name="Jiang Y.T."/>
            <person name="Yu X."/>
            <person name="Hao Y."/>
            <person name="Huang J."/>
            <person name="Zhao X.W."/>
            <person name="Ke S."/>
            <person name="Chen Y.Y."/>
            <person name="Wu W.L."/>
            <person name="Hsu J.L."/>
            <person name="Lin Y.F."/>
            <person name="Huang M.D."/>
            <person name="Li C.Y."/>
            <person name="Huang L."/>
            <person name="Wang Z.W."/>
            <person name="Zhao X."/>
            <person name="Zhong W.Y."/>
            <person name="Peng D.H."/>
            <person name="Ahmad S."/>
            <person name="Lan S."/>
            <person name="Zhang J.S."/>
            <person name="Tsai W.C."/>
            <person name="Van de Peer Y."/>
            <person name="Liu Z.J."/>
        </authorList>
    </citation>
    <scope>NUCLEOTIDE SEQUENCE</scope>
    <source>
        <strain evidence="1">SCP</strain>
    </source>
</reference>
<evidence type="ECO:0000313" key="2">
    <source>
        <dbReference type="Proteomes" id="UP001179952"/>
    </source>
</evidence>
<dbReference type="InterPro" id="IPR051105">
    <property type="entry name" value="WWC/KIBRA_Hippo_Reg"/>
</dbReference>
<accession>A0AAV9BP84</accession>
<comment type="caution">
    <text evidence="1">The sequence shown here is derived from an EMBL/GenBank/DDBJ whole genome shotgun (WGS) entry which is preliminary data.</text>
</comment>
<dbReference type="PANTHER" id="PTHR14791:SF42">
    <property type="entry name" value="F16L1.2 PROTEIN"/>
    <property type="match status" value="1"/>
</dbReference>
<sequence>MVSLQTALSSKEGKVFHGLANSSKKRKSRDSDEGDVDDFMKASKHDVSSHIVDVDFHLETPLPLEWQRCLDIQSGEIHFYNTRTHKRTSRDPRLRSPSPPRLLCLDLELNLNFESSPTIHASHAEEEDHREMMRDDSFTQMGDSRLLQPPSLVEDGRRGEMVAAVCMRCHMLVMLCKSAPSCPNCKFMHPRSERSLPELRKPGFRLLCCKD</sequence>
<organism evidence="1 2">
    <name type="scientific">Acorus gramineus</name>
    <name type="common">Dwarf sweet flag</name>
    <dbReference type="NCBI Taxonomy" id="55184"/>
    <lineage>
        <taxon>Eukaryota</taxon>
        <taxon>Viridiplantae</taxon>
        <taxon>Streptophyta</taxon>
        <taxon>Embryophyta</taxon>
        <taxon>Tracheophyta</taxon>
        <taxon>Spermatophyta</taxon>
        <taxon>Magnoliopsida</taxon>
        <taxon>Liliopsida</taxon>
        <taxon>Acoraceae</taxon>
        <taxon>Acorus</taxon>
    </lineage>
</organism>
<gene>
    <name evidence="1" type="ORF">QJS04_geneDACA019664</name>
</gene>
<evidence type="ECO:0008006" key="3">
    <source>
        <dbReference type="Google" id="ProtNLM"/>
    </source>
</evidence>
<name>A0AAV9BP84_ACOGR</name>
<dbReference type="AlphaFoldDB" id="A0AAV9BP84"/>
<proteinExistence type="predicted"/>
<dbReference type="SUPFAM" id="SSF51045">
    <property type="entry name" value="WW domain"/>
    <property type="match status" value="1"/>
</dbReference>
<dbReference type="Proteomes" id="UP001179952">
    <property type="component" value="Unassembled WGS sequence"/>
</dbReference>
<evidence type="ECO:0000313" key="1">
    <source>
        <dbReference type="EMBL" id="KAK1278330.1"/>
    </source>
</evidence>
<dbReference type="InterPro" id="IPR036020">
    <property type="entry name" value="WW_dom_sf"/>
</dbReference>
<keyword evidence="2" id="KW-1185">Reference proteome</keyword>
<protein>
    <recommendedName>
        <fullName evidence="3">WW domain-containing protein</fullName>
    </recommendedName>
</protein>